<keyword evidence="16 22" id="KW-0961">Cell wall biogenesis/degradation</keyword>
<evidence type="ECO:0000256" key="3">
    <source>
        <dbReference type="ARBA" id="ARBA00004496"/>
    </source>
</evidence>
<feature type="active site" evidence="23">
    <location>
        <position position="317"/>
    </location>
</feature>
<feature type="domain" description="ATP-grasp" evidence="27">
    <location>
        <begin position="134"/>
        <end position="339"/>
    </location>
</feature>
<evidence type="ECO:0000256" key="20">
    <source>
        <dbReference type="ARBA" id="ARBA00076288"/>
    </source>
</evidence>
<dbReference type="InterPro" id="IPR013815">
    <property type="entry name" value="ATP_grasp_subdomain_1"/>
</dbReference>
<sequence length="359" mass="41054">MRTNVYVMYGGQSPEHDVSLKSALAVINRLDRERYRVFPIYIDPEGRWRGGDELIGEVEHSHNIRFSVDEAAPMSGILKQWYNEDRGSHVVFPVLHGPNGEDGTLQGMLDMLNVPYVGNGVFASAAGMDKIMTKRLMEQAGIPQAPYMAINSFEWNENEEAIIREIEESIGYPCFVKPASMGSSIGINRCENRLQLAHAVQDAFRYDRKIAVEQEIDGREIQLAILGWNELFCSEAGEFERERNFFSYERKYGSGKLTMRIPARLDEGVYIRLRTMALRAFRTLDGAGLMRVDFFVTDDNVIYLNEVNTLPGFTENSMFPAMLTFDGQRTFEGLLDELIEFAFQRYQAKQIWFEGRVEA</sequence>
<dbReference type="Proteomes" id="UP000282311">
    <property type="component" value="Unassembled WGS sequence"/>
</dbReference>
<dbReference type="InterPro" id="IPR005905">
    <property type="entry name" value="D_ala_D_ala"/>
</dbReference>
<evidence type="ECO:0000256" key="12">
    <source>
        <dbReference type="ARBA" id="ARBA00022842"/>
    </source>
</evidence>
<dbReference type="NCBIfam" id="NF002528">
    <property type="entry name" value="PRK01966.1-4"/>
    <property type="match status" value="1"/>
</dbReference>
<dbReference type="Pfam" id="PF07478">
    <property type="entry name" value="Dala_Dala_lig_C"/>
    <property type="match status" value="1"/>
</dbReference>
<evidence type="ECO:0000313" key="29">
    <source>
        <dbReference type="Proteomes" id="UP000282311"/>
    </source>
</evidence>
<keyword evidence="29" id="KW-1185">Reference proteome</keyword>
<evidence type="ECO:0000256" key="18">
    <source>
        <dbReference type="ARBA" id="ARBA00060592"/>
    </source>
</evidence>
<dbReference type="Gene3D" id="3.30.1490.20">
    <property type="entry name" value="ATP-grasp fold, A domain"/>
    <property type="match status" value="1"/>
</dbReference>
<comment type="cofactor">
    <cofactor evidence="1">
        <name>Mn(2+)</name>
        <dbReference type="ChEBI" id="CHEBI:29035"/>
    </cofactor>
</comment>
<comment type="similarity">
    <text evidence="5 22">Belongs to the D-alanine--D-alanine ligase family.</text>
</comment>
<evidence type="ECO:0000256" key="21">
    <source>
        <dbReference type="ARBA" id="ARBA00077154"/>
    </source>
</evidence>
<dbReference type="GO" id="GO:0008716">
    <property type="term" value="F:D-alanine-D-alanine ligase activity"/>
    <property type="evidence" value="ECO:0007669"/>
    <property type="project" value="UniProtKB-UniRule"/>
</dbReference>
<dbReference type="PANTHER" id="PTHR23132">
    <property type="entry name" value="D-ALANINE--D-ALANINE LIGASE"/>
    <property type="match status" value="1"/>
</dbReference>
<dbReference type="InterPro" id="IPR011761">
    <property type="entry name" value="ATP-grasp"/>
</dbReference>
<dbReference type="HAMAP" id="MF_00047">
    <property type="entry name" value="Dala_Dala_lig"/>
    <property type="match status" value="1"/>
</dbReference>
<evidence type="ECO:0000256" key="6">
    <source>
        <dbReference type="ARBA" id="ARBA00012216"/>
    </source>
</evidence>
<feature type="binding site" evidence="25">
    <location>
        <position position="306"/>
    </location>
    <ligand>
        <name>Mg(2+)</name>
        <dbReference type="ChEBI" id="CHEBI:18420"/>
        <label>1</label>
    </ligand>
</feature>
<comment type="subcellular location">
    <subcellularLocation>
        <location evidence="3 22">Cytoplasm</location>
    </subcellularLocation>
</comment>
<evidence type="ECO:0000256" key="10">
    <source>
        <dbReference type="ARBA" id="ARBA00022741"/>
    </source>
</evidence>
<keyword evidence="13 22" id="KW-0133">Cell shape</keyword>
<evidence type="ECO:0000256" key="16">
    <source>
        <dbReference type="ARBA" id="ARBA00023316"/>
    </source>
</evidence>
<dbReference type="GO" id="GO:0046872">
    <property type="term" value="F:metal ion binding"/>
    <property type="evidence" value="ECO:0007669"/>
    <property type="project" value="UniProtKB-KW"/>
</dbReference>
<keyword evidence="7 22" id="KW-0963">Cytoplasm</keyword>
<keyword evidence="9 25" id="KW-0479">Metal-binding</keyword>
<comment type="pathway">
    <text evidence="18">Glycan biosynthesis.</text>
</comment>
<feature type="binding site" evidence="24">
    <location>
        <position position="130"/>
    </location>
    <ligand>
        <name>ATP</name>
        <dbReference type="ChEBI" id="CHEBI:30616"/>
    </ligand>
</feature>
<evidence type="ECO:0000256" key="22">
    <source>
        <dbReference type="HAMAP-Rule" id="MF_00047"/>
    </source>
</evidence>
<dbReference type="InterPro" id="IPR016185">
    <property type="entry name" value="PreATP-grasp_dom_sf"/>
</dbReference>
<comment type="caution">
    <text evidence="28">The sequence shown here is derived from an EMBL/GenBank/DDBJ whole genome shotgun (WGS) entry which is preliminary data.</text>
</comment>
<evidence type="ECO:0000256" key="5">
    <source>
        <dbReference type="ARBA" id="ARBA00010871"/>
    </source>
</evidence>
<evidence type="ECO:0000256" key="8">
    <source>
        <dbReference type="ARBA" id="ARBA00022598"/>
    </source>
</evidence>
<organism evidence="28 29">
    <name type="scientific">Paenibacillus ginsengarvi</name>
    <dbReference type="NCBI Taxonomy" id="400777"/>
    <lineage>
        <taxon>Bacteria</taxon>
        <taxon>Bacillati</taxon>
        <taxon>Bacillota</taxon>
        <taxon>Bacilli</taxon>
        <taxon>Bacillales</taxon>
        <taxon>Paenibacillaceae</taxon>
        <taxon>Paenibacillus</taxon>
    </lineage>
</organism>
<evidence type="ECO:0000256" key="14">
    <source>
        <dbReference type="ARBA" id="ARBA00022984"/>
    </source>
</evidence>
<dbReference type="EMBL" id="RBAH01000050">
    <property type="protein sequence ID" value="RKN61988.1"/>
    <property type="molecule type" value="Genomic_DNA"/>
</dbReference>
<dbReference type="PROSITE" id="PS00843">
    <property type="entry name" value="DALA_DALA_LIGASE_1"/>
    <property type="match status" value="1"/>
</dbReference>
<dbReference type="GO" id="GO:0005524">
    <property type="term" value="F:ATP binding"/>
    <property type="evidence" value="ECO:0007669"/>
    <property type="project" value="UniProtKB-UniRule"/>
</dbReference>
<evidence type="ECO:0000259" key="27">
    <source>
        <dbReference type="PROSITE" id="PS50975"/>
    </source>
</evidence>
<dbReference type="EC" id="6.3.2.4" evidence="6 22"/>
<dbReference type="PANTHER" id="PTHR23132:SF25">
    <property type="entry name" value="D-ALANINE--D-ALANINE LIGASE A"/>
    <property type="match status" value="1"/>
</dbReference>
<dbReference type="OrthoDB" id="9813261at2"/>
<dbReference type="InterPro" id="IPR000291">
    <property type="entry name" value="D-Ala_lig_Van_CS"/>
</dbReference>
<evidence type="ECO:0000256" key="15">
    <source>
        <dbReference type="ARBA" id="ARBA00023211"/>
    </source>
</evidence>
<evidence type="ECO:0000256" key="9">
    <source>
        <dbReference type="ARBA" id="ARBA00022723"/>
    </source>
</evidence>
<accession>A0A3B0AMZ4</accession>
<feature type="binding site" evidence="25">
    <location>
        <position position="306"/>
    </location>
    <ligand>
        <name>Mg(2+)</name>
        <dbReference type="ChEBI" id="CHEBI:18420"/>
        <label>2</label>
    </ligand>
</feature>
<evidence type="ECO:0000256" key="13">
    <source>
        <dbReference type="ARBA" id="ARBA00022960"/>
    </source>
</evidence>
<dbReference type="NCBIfam" id="TIGR01205">
    <property type="entry name" value="D_ala_D_alaTIGR"/>
    <property type="match status" value="1"/>
</dbReference>
<name>A0A3B0AMZ4_9BACL</name>
<dbReference type="UniPathway" id="UPA00219"/>
<evidence type="ECO:0000313" key="28">
    <source>
        <dbReference type="EMBL" id="RKN61988.1"/>
    </source>
</evidence>
<dbReference type="InterPro" id="IPR011127">
    <property type="entry name" value="Dala_Dala_lig_N"/>
</dbReference>
<feature type="binding site" evidence="25">
    <location>
        <position position="308"/>
    </location>
    <ligand>
        <name>Mg(2+)</name>
        <dbReference type="ChEBI" id="CHEBI:18420"/>
        <label>2</label>
    </ligand>
</feature>
<evidence type="ECO:0000256" key="11">
    <source>
        <dbReference type="ARBA" id="ARBA00022840"/>
    </source>
</evidence>
<dbReference type="PROSITE" id="PS50975">
    <property type="entry name" value="ATP_GRASP"/>
    <property type="match status" value="1"/>
</dbReference>
<dbReference type="Gene3D" id="3.40.50.20">
    <property type="match status" value="1"/>
</dbReference>
<comment type="cofactor">
    <cofactor evidence="25">
        <name>Mg(2+)</name>
        <dbReference type="ChEBI" id="CHEBI:18420"/>
    </cofactor>
    <cofactor evidence="25">
        <name>Mn(2+)</name>
        <dbReference type="ChEBI" id="CHEBI:29035"/>
    </cofactor>
    <text evidence="25">Binds 2 magnesium or manganese ions per subunit.</text>
</comment>
<dbReference type="GO" id="GO:0009252">
    <property type="term" value="P:peptidoglycan biosynthetic process"/>
    <property type="evidence" value="ECO:0007669"/>
    <property type="project" value="UniProtKB-UniRule"/>
</dbReference>
<feature type="active site" evidence="23">
    <location>
        <position position="15"/>
    </location>
</feature>
<evidence type="ECO:0000256" key="23">
    <source>
        <dbReference type="PIRSR" id="PIRSR039102-1"/>
    </source>
</evidence>
<evidence type="ECO:0000256" key="1">
    <source>
        <dbReference type="ARBA" id="ARBA00001936"/>
    </source>
</evidence>
<proteinExistence type="inferred from homology"/>
<dbReference type="Pfam" id="PF01820">
    <property type="entry name" value="Dala_Dala_lig_N"/>
    <property type="match status" value="1"/>
</dbReference>
<dbReference type="Gene3D" id="3.30.470.20">
    <property type="entry name" value="ATP-grasp fold, B domain"/>
    <property type="match status" value="1"/>
</dbReference>
<evidence type="ECO:0000256" key="24">
    <source>
        <dbReference type="PIRSR" id="PIRSR039102-2"/>
    </source>
</evidence>
<gene>
    <name evidence="22" type="primary">ddl</name>
    <name evidence="28" type="ORF">D7M11_35075</name>
</gene>
<dbReference type="RefSeq" id="WP_120751924.1">
    <property type="nucleotide sequence ID" value="NZ_RBAH01000050.1"/>
</dbReference>
<evidence type="ECO:0000256" key="7">
    <source>
        <dbReference type="ARBA" id="ARBA00022490"/>
    </source>
</evidence>
<feature type="binding site" evidence="24">
    <location>
        <begin position="183"/>
        <end position="184"/>
    </location>
    <ligand>
        <name>ATP</name>
        <dbReference type="ChEBI" id="CHEBI:30616"/>
    </ligand>
</feature>
<dbReference type="SUPFAM" id="SSF56059">
    <property type="entry name" value="Glutathione synthetase ATP-binding domain-like"/>
    <property type="match status" value="1"/>
</dbReference>
<feature type="binding site" evidence="25">
    <location>
        <position position="293"/>
    </location>
    <ligand>
        <name>Mg(2+)</name>
        <dbReference type="ChEBI" id="CHEBI:18420"/>
        <label>1</label>
    </ligand>
</feature>
<comment type="pathway">
    <text evidence="4 22">Cell wall biogenesis; peptidoglycan biosynthesis.</text>
</comment>
<evidence type="ECO:0000256" key="17">
    <source>
        <dbReference type="ARBA" id="ARBA00047614"/>
    </source>
</evidence>
<keyword evidence="12 25" id="KW-0460">Magnesium</keyword>
<evidence type="ECO:0000256" key="2">
    <source>
        <dbReference type="ARBA" id="ARBA00003921"/>
    </source>
</evidence>
<keyword evidence="11 26" id="KW-0067">ATP-binding</keyword>
<dbReference type="PIRSF" id="PIRSF039102">
    <property type="entry name" value="Ddl/VanB"/>
    <property type="match status" value="1"/>
</dbReference>
<dbReference type="GO" id="GO:0008360">
    <property type="term" value="P:regulation of cell shape"/>
    <property type="evidence" value="ECO:0007669"/>
    <property type="project" value="UniProtKB-KW"/>
</dbReference>
<feature type="binding site" evidence="24">
    <location>
        <begin position="213"/>
        <end position="220"/>
    </location>
    <ligand>
        <name>ATP</name>
        <dbReference type="ChEBI" id="CHEBI:30616"/>
    </ligand>
</feature>
<dbReference type="GO" id="GO:0005829">
    <property type="term" value="C:cytosol"/>
    <property type="evidence" value="ECO:0007669"/>
    <property type="project" value="TreeGrafter"/>
</dbReference>
<dbReference type="FunFam" id="3.30.1490.20:FF:000007">
    <property type="entry name" value="D-alanine--D-alanine ligase"/>
    <property type="match status" value="1"/>
</dbReference>
<evidence type="ECO:0000256" key="4">
    <source>
        <dbReference type="ARBA" id="ARBA00004752"/>
    </source>
</evidence>
<dbReference type="SUPFAM" id="SSF52440">
    <property type="entry name" value="PreATP-grasp domain"/>
    <property type="match status" value="1"/>
</dbReference>
<keyword evidence="10 24" id="KW-0547">Nucleotide-binding</keyword>
<evidence type="ECO:0000256" key="25">
    <source>
        <dbReference type="PIRSR" id="PIRSR039102-3"/>
    </source>
</evidence>
<keyword evidence="15 25" id="KW-0464">Manganese</keyword>
<keyword evidence="14 22" id="KW-0573">Peptidoglycan synthesis</keyword>
<feature type="binding site" evidence="24">
    <location>
        <begin position="305"/>
        <end position="306"/>
    </location>
    <ligand>
        <name>ATP</name>
        <dbReference type="ChEBI" id="CHEBI:30616"/>
    </ligand>
</feature>
<comment type="catalytic activity">
    <reaction evidence="17 22">
        <text>2 D-alanine + ATP = D-alanyl-D-alanine + ADP + phosphate + H(+)</text>
        <dbReference type="Rhea" id="RHEA:11224"/>
        <dbReference type="ChEBI" id="CHEBI:15378"/>
        <dbReference type="ChEBI" id="CHEBI:30616"/>
        <dbReference type="ChEBI" id="CHEBI:43474"/>
        <dbReference type="ChEBI" id="CHEBI:57416"/>
        <dbReference type="ChEBI" id="CHEBI:57822"/>
        <dbReference type="ChEBI" id="CHEBI:456216"/>
        <dbReference type="EC" id="6.3.2.4"/>
    </reaction>
</comment>
<dbReference type="GO" id="GO:0071555">
    <property type="term" value="P:cell wall organization"/>
    <property type="evidence" value="ECO:0007669"/>
    <property type="project" value="UniProtKB-KW"/>
</dbReference>
<evidence type="ECO:0000256" key="19">
    <source>
        <dbReference type="ARBA" id="ARBA00068427"/>
    </source>
</evidence>
<reference evidence="28 29" key="1">
    <citation type="journal article" date="2007" name="Int. J. Syst. Evol. Microbiol.">
        <title>Paenibacillus ginsengarvi sp. nov., isolated from soil from ginseng cultivation.</title>
        <authorList>
            <person name="Yoon M.H."/>
            <person name="Ten L.N."/>
            <person name="Im W.T."/>
        </authorList>
    </citation>
    <scope>NUCLEOTIDE SEQUENCE [LARGE SCALE GENOMIC DNA]</scope>
    <source>
        <strain evidence="28 29">KCTC 13059</strain>
    </source>
</reference>
<dbReference type="AlphaFoldDB" id="A0A3B0AMZ4"/>
<feature type="active site" evidence="23">
    <location>
        <position position="183"/>
    </location>
</feature>
<feature type="binding site" evidence="24">
    <location>
        <begin position="175"/>
        <end position="177"/>
    </location>
    <ligand>
        <name>ATP</name>
        <dbReference type="ChEBI" id="CHEBI:30616"/>
    </ligand>
</feature>
<dbReference type="InterPro" id="IPR011095">
    <property type="entry name" value="Dala_Dala_lig_C"/>
</dbReference>
<protein>
    <recommendedName>
        <fullName evidence="19 22">D-alanine--D-alanine ligase</fullName>
        <ecNumber evidence="6 22">6.3.2.4</ecNumber>
    </recommendedName>
    <alternativeName>
        <fullName evidence="21 22">D-Ala-D-Ala ligase</fullName>
    </alternativeName>
    <alternativeName>
        <fullName evidence="20 22">D-alanylalanine synthetase</fullName>
    </alternativeName>
</protein>
<keyword evidence="8 22" id="KW-0436">Ligase</keyword>
<comment type="function">
    <text evidence="2 22">Cell wall formation.</text>
</comment>
<evidence type="ECO:0000256" key="26">
    <source>
        <dbReference type="PROSITE-ProRule" id="PRU00409"/>
    </source>
</evidence>